<dbReference type="InterPro" id="IPR001392">
    <property type="entry name" value="Clathrin_mu"/>
</dbReference>
<keyword evidence="4" id="KW-0472">Membrane</keyword>
<dbReference type="GO" id="GO:0012505">
    <property type="term" value="C:endomembrane system"/>
    <property type="evidence" value="ECO:0007669"/>
    <property type="project" value="UniProtKB-SubCell"/>
</dbReference>
<evidence type="ECO:0000256" key="4">
    <source>
        <dbReference type="ARBA" id="ARBA00023136"/>
    </source>
</evidence>
<protein>
    <recommendedName>
        <fullName evidence="7">MHD domain-containing protein</fullName>
    </recommendedName>
</protein>
<feature type="domain" description="MHD" evidence="7">
    <location>
        <begin position="235"/>
        <end position="519"/>
    </location>
</feature>
<organism evidence="8">
    <name type="scientific">Micromonas pusilla</name>
    <name type="common">Picoplanktonic green alga</name>
    <name type="synonym">Chromulina pusilla</name>
    <dbReference type="NCBI Taxonomy" id="38833"/>
    <lineage>
        <taxon>Eukaryota</taxon>
        <taxon>Viridiplantae</taxon>
        <taxon>Chlorophyta</taxon>
        <taxon>Mamiellophyceae</taxon>
        <taxon>Mamiellales</taxon>
        <taxon>Mamiellaceae</taxon>
        <taxon>Micromonas</taxon>
    </lineage>
</organism>
<evidence type="ECO:0000256" key="5">
    <source>
        <dbReference type="PIRNR" id="PIRNR005992"/>
    </source>
</evidence>
<evidence type="ECO:0000256" key="2">
    <source>
        <dbReference type="ARBA" id="ARBA00022448"/>
    </source>
</evidence>
<evidence type="ECO:0000256" key="3">
    <source>
        <dbReference type="ARBA" id="ARBA00022927"/>
    </source>
</evidence>
<dbReference type="PROSITE" id="PS51072">
    <property type="entry name" value="MHD"/>
    <property type="match status" value="1"/>
</dbReference>
<dbReference type="PRINTS" id="PR00314">
    <property type="entry name" value="CLATHRINADPT"/>
</dbReference>
<dbReference type="InterPro" id="IPR050431">
    <property type="entry name" value="Adaptor_comp_med_subunit"/>
</dbReference>
<dbReference type="Pfam" id="PF00928">
    <property type="entry name" value="Adap_comp_sub"/>
    <property type="match status" value="1"/>
</dbReference>
<dbReference type="InterPro" id="IPR028565">
    <property type="entry name" value="MHD"/>
</dbReference>
<dbReference type="CDD" id="cd14838">
    <property type="entry name" value="AP4_Mu_N"/>
    <property type="match status" value="1"/>
</dbReference>
<dbReference type="FunFam" id="3.30.450.60:FF:000002">
    <property type="entry name" value="AP-2 complex subunit mu, putative"/>
    <property type="match status" value="1"/>
</dbReference>
<sequence>MISQLFILAPRGDTVVKKEFRFDVPKNTPEVFFRAARFWRDNEKAPAVFHERGVNYLHVKASGMFVVATTRRNASPSLILELLLRVARVIKDYCGVLTEDALRKNAILVYELLDEMLDHGYAQSTNTDSLKHRVHNEPAPLPVGNADGAHAGSPANARRTGGRAVSGGSRNDGGVAFGNFPNAATVFAGVSAAMSGSGVSGGAVKVSGMGTANARIAADATARSVLASNSQVSNRDEIFVDVVEKVNVTFSAAGHVVAQDVDGAIRVRNFLHGEPRIRVALSEDLVIGGRFGESSTFSGSGGDYATCFLDDCNFHECADLSSFDAERVLNVDVAPRGEFALMNYRSSADFEPPFLVETNFFEDVEYQVACEISIRATFSNTLACSGLVVKFPVPKSKRVVAATAAIAKSAPAGSQHAAYHEHDRVVLWQLKRVKGGETHTLRVSMSTREPRAPNIKKECGPVSLSFAVPSLNASRLKVRYLTIDGGGNSKKRPGAGGGVNDGPHRWVRYVTKSNNFVARV</sequence>
<dbReference type="GO" id="GO:0016192">
    <property type="term" value="P:vesicle-mediated transport"/>
    <property type="evidence" value="ECO:0007669"/>
    <property type="project" value="InterPro"/>
</dbReference>
<dbReference type="InterPro" id="IPR036168">
    <property type="entry name" value="AP2_Mu_C_sf"/>
</dbReference>
<dbReference type="Gene3D" id="3.30.450.60">
    <property type="match status" value="1"/>
</dbReference>
<keyword evidence="3 5" id="KW-0653">Protein transport</keyword>
<evidence type="ECO:0000259" key="7">
    <source>
        <dbReference type="PROSITE" id="PS51072"/>
    </source>
</evidence>
<dbReference type="GO" id="GO:0030131">
    <property type="term" value="C:clathrin adaptor complex"/>
    <property type="evidence" value="ECO:0007669"/>
    <property type="project" value="UniProtKB-UniRule"/>
</dbReference>
<evidence type="ECO:0000256" key="1">
    <source>
        <dbReference type="ARBA" id="ARBA00004308"/>
    </source>
</evidence>
<dbReference type="EMBL" id="HBEN01007897">
    <property type="protein sequence ID" value="CAD8440789.1"/>
    <property type="molecule type" value="Transcribed_RNA"/>
</dbReference>
<evidence type="ECO:0000313" key="8">
    <source>
        <dbReference type="EMBL" id="CAD8440789.1"/>
    </source>
</evidence>
<comment type="subcellular location">
    <subcellularLocation>
        <location evidence="1">Endomembrane system</location>
    </subcellularLocation>
</comment>
<accession>A0A7S0GW90</accession>
<reference evidence="8" key="1">
    <citation type="submission" date="2021-01" db="EMBL/GenBank/DDBJ databases">
        <authorList>
            <person name="Corre E."/>
            <person name="Pelletier E."/>
            <person name="Niang G."/>
            <person name="Scheremetjew M."/>
            <person name="Finn R."/>
            <person name="Kale V."/>
            <person name="Holt S."/>
            <person name="Cochrane G."/>
            <person name="Meng A."/>
            <person name="Brown T."/>
            <person name="Cohen L."/>
        </authorList>
    </citation>
    <scope>NUCLEOTIDE SEQUENCE</scope>
    <source>
        <strain evidence="8">CCAC1681</strain>
    </source>
</reference>
<gene>
    <name evidence="8" type="ORF">MSP1401_LOCUS6506</name>
</gene>
<dbReference type="Gene3D" id="2.60.40.1170">
    <property type="entry name" value="Mu homology domain, subdomain B"/>
    <property type="match status" value="2"/>
</dbReference>
<name>A0A7S0GW90_MICPS</name>
<dbReference type="GO" id="GO:0006886">
    <property type="term" value="P:intracellular protein transport"/>
    <property type="evidence" value="ECO:0007669"/>
    <property type="project" value="UniProtKB-UniRule"/>
</dbReference>
<comment type="similarity">
    <text evidence="5">Belongs to the adaptor complexes medium subunit family.</text>
</comment>
<dbReference type="InterPro" id="IPR011012">
    <property type="entry name" value="Longin-like_dom_sf"/>
</dbReference>
<dbReference type="SUPFAM" id="SSF64356">
    <property type="entry name" value="SNARE-like"/>
    <property type="match status" value="1"/>
</dbReference>
<dbReference type="PIRSF" id="PIRSF005992">
    <property type="entry name" value="Clathrin_mu"/>
    <property type="match status" value="1"/>
</dbReference>
<dbReference type="AlphaFoldDB" id="A0A7S0GW90"/>
<evidence type="ECO:0000256" key="6">
    <source>
        <dbReference type="SAM" id="MobiDB-lite"/>
    </source>
</evidence>
<feature type="region of interest" description="Disordered" evidence="6">
    <location>
        <begin position="136"/>
        <end position="167"/>
    </location>
</feature>
<keyword evidence="2 5" id="KW-0813">Transport</keyword>
<dbReference type="PANTHER" id="PTHR10529">
    <property type="entry name" value="AP COMPLEX SUBUNIT MU"/>
    <property type="match status" value="1"/>
</dbReference>
<proteinExistence type="inferred from homology"/>
<dbReference type="SUPFAM" id="SSF49447">
    <property type="entry name" value="Second domain of Mu2 adaptin subunit (ap50) of ap2 adaptor"/>
    <property type="match status" value="1"/>
</dbReference>